<accession>A0A4S4MND8</accession>
<gene>
    <name evidence="2" type="ORF">EUX98_g7021</name>
</gene>
<evidence type="ECO:0000313" key="3">
    <source>
        <dbReference type="Proteomes" id="UP000308730"/>
    </source>
</evidence>
<reference evidence="2 3" key="1">
    <citation type="submission" date="2019-02" db="EMBL/GenBank/DDBJ databases">
        <title>Genome sequencing of the rare red list fungi Antrodiella citrinella (Flaviporus citrinellus).</title>
        <authorList>
            <person name="Buettner E."/>
            <person name="Kellner H."/>
        </authorList>
    </citation>
    <scope>NUCLEOTIDE SEQUENCE [LARGE SCALE GENOMIC DNA]</scope>
    <source>
        <strain evidence="2 3">DSM 108506</strain>
    </source>
</reference>
<keyword evidence="3" id="KW-1185">Reference proteome</keyword>
<evidence type="ECO:0000259" key="1">
    <source>
        <dbReference type="PROSITE" id="PS50097"/>
    </source>
</evidence>
<organism evidence="2 3">
    <name type="scientific">Antrodiella citrinella</name>
    <dbReference type="NCBI Taxonomy" id="2447956"/>
    <lineage>
        <taxon>Eukaryota</taxon>
        <taxon>Fungi</taxon>
        <taxon>Dikarya</taxon>
        <taxon>Basidiomycota</taxon>
        <taxon>Agaricomycotina</taxon>
        <taxon>Agaricomycetes</taxon>
        <taxon>Polyporales</taxon>
        <taxon>Steccherinaceae</taxon>
        <taxon>Antrodiella</taxon>
    </lineage>
</organism>
<dbReference type="InterPro" id="IPR011333">
    <property type="entry name" value="SKP1/BTB/POZ_sf"/>
</dbReference>
<dbReference type="Proteomes" id="UP000308730">
    <property type="component" value="Unassembled WGS sequence"/>
</dbReference>
<dbReference type="SUPFAM" id="SSF54695">
    <property type="entry name" value="POZ domain"/>
    <property type="match status" value="1"/>
</dbReference>
<sequence length="314" mass="34574">MSVTVDPDHTSKSAVAPTVAEAPFNNPKYADIILRTSNNVDFMVLKSILCQASPVFETTFSLPQGDTIDSESLLPVVAVTEDDKVIDTILRICYPVPNPQLDPIILTATLETGRKYEMSAVTQHGSDSLKALVDEEPVHAYSIACMFRFKDQALAAAKSSLRFPIVEILAQSHHLDHLTGQAVSSLVMYHVKCRDVSLSAVQQVVKPASPAWFWSYQHISRGGCTAPVNSAYGPAQKWFMDYAAGLTQGFHERPLLTGPLEFKERMVSAFLMDSTAACMTCLMSAITDINRFFTALHRTIQEGHDNVTLEFKST</sequence>
<protein>
    <recommendedName>
        <fullName evidence="1">BTB domain-containing protein</fullName>
    </recommendedName>
</protein>
<dbReference type="Pfam" id="PF00651">
    <property type="entry name" value="BTB"/>
    <property type="match status" value="1"/>
</dbReference>
<name>A0A4S4MND8_9APHY</name>
<dbReference type="EMBL" id="SGPM01000274">
    <property type="protein sequence ID" value="THH27165.1"/>
    <property type="molecule type" value="Genomic_DNA"/>
</dbReference>
<dbReference type="PROSITE" id="PS50097">
    <property type="entry name" value="BTB"/>
    <property type="match status" value="1"/>
</dbReference>
<proteinExistence type="predicted"/>
<dbReference type="Gene3D" id="3.30.710.10">
    <property type="entry name" value="Potassium Channel Kv1.1, Chain A"/>
    <property type="match status" value="1"/>
</dbReference>
<evidence type="ECO:0000313" key="2">
    <source>
        <dbReference type="EMBL" id="THH27165.1"/>
    </source>
</evidence>
<dbReference type="AlphaFoldDB" id="A0A4S4MND8"/>
<comment type="caution">
    <text evidence="2">The sequence shown here is derived from an EMBL/GenBank/DDBJ whole genome shotgun (WGS) entry which is preliminary data.</text>
</comment>
<dbReference type="OrthoDB" id="3164835at2759"/>
<dbReference type="SMART" id="SM00225">
    <property type="entry name" value="BTB"/>
    <property type="match status" value="1"/>
</dbReference>
<dbReference type="InterPro" id="IPR000210">
    <property type="entry name" value="BTB/POZ_dom"/>
</dbReference>
<feature type="domain" description="BTB" evidence="1">
    <location>
        <begin position="30"/>
        <end position="94"/>
    </location>
</feature>